<evidence type="ECO:0000256" key="2">
    <source>
        <dbReference type="SAM" id="MobiDB-lite"/>
    </source>
</evidence>
<evidence type="ECO:0000313" key="3">
    <source>
        <dbReference type="EMBL" id="SSX05115.1"/>
    </source>
</evidence>
<accession>A0A336KP07</accession>
<sequence>MDNRFSFARLSFSKGKLKRLNEVGAISSPLADKKEKEASKSAKKLEKEQKQENERIQKEKLRFGSLDAESIKPAKSHFFRTPSLPRRLKFKSSDTTPKKFSSSSSVDSTQSECPSVKSSTLTQLYNKIDANKVALDKAHREITNLKSKNKCLEETVSRLQDEKYELALAKEKKINELEREMSNLNKADELLQSIAEKSLDKIRQMEDEMREMMKNHEQQLDGLTCSKNELELKLEEIIINYQKNQDENTNLRFENQFLRQELNQYQAMMQLQSNEVNSKIEEIKFLEKSMEEIMEESAALKEQIQLLKVKAEEDIKKCLEESHSNMRELDTLRRERSNLLLDLKEKQELIKALHDEIAERQAELDGQHYEYHESYNYEINLITEKYEERINKMQEAHEMKLRETESVFVLEKSKILKEHAEELAKVQDEKNNEVNRVNETAEEKIKIAEIQAEERIKALEASIETTISREKALWQVEMDKCQKIAETEIIKCELEKRDLKSVLEATNQLLKERDDAIQDLQVQLLSTAGPAHKVKEEYEIKLKNALKEAAKLKTEKYNYQLTLSNTRSTVNILMERLKKADCDVDILKQELDQLTASKIELEAANLKLNDEIEEYKKALSNLTKSSRALEQQMRQKEQVFEQLMTSEEEAVTAVAHIGQLFSHRVEESMSKYVEMYNEMKKKYEARELYINELKLIMEEFSTGIELARIELDTKDKKLFELEQENKDIKLENMTYKFKCEQFEKYQSKSPNTSSNDFTKENQINSCDSDENLVSNKIIENIINQLDKEVDVVTKDDNAQTIPNKDGEDHVEIKVQSINNEEKLEILNEFISNESNKIIEENQLLKEKLRASEERLKILEEFANDTSAKYKELLEQQNNKTKHKETNLKEMNANLKNKITKLQEMNKKQENTISVLQEQIETFSSPHKLNVSGKFGSPRTPKNLMSLYAGKENQSPVPGGMVMSPKSNVLKPRNN</sequence>
<feature type="coiled-coil region" evidence="1">
    <location>
        <begin position="135"/>
        <end position="458"/>
    </location>
</feature>
<dbReference type="AlphaFoldDB" id="A0A336KP07"/>
<feature type="coiled-coil region" evidence="1">
    <location>
        <begin position="834"/>
        <end position="918"/>
    </location>
</feature>
<feature type="region of interest" description="Disordered" evidence="2">
    <location>
        <begin position="951"/>
        <end position="974"/>
    </location>
</feature>
<dbReference type="EMBL" id="UFQT01000581">
    <property type="protein sequence ID" value="SSX25476.1"/>
    <property type="molecule type" value="Genomic_DNA"/>
</dbReference>
<organism evidence="3">
    <name type="scientific">Culicoides sonorensis</name>
    <name type="common">Biting midge</name>
    <dbReference type="NCBI Taxonomy" id="179676"/>
    <lineage>
        <taxon>Eukaryota</taxon>
        <taxon>Metazoa</taxon>
        <taxon>Ecdysozoa</taxon>
        <taxon>Arthropoda</taxon>
        <taxon>Hexapoda</taxon>
        <taxon>Insecta</taxon>
        <taxon>Pterygota</taxon>
        <taxon>Neoptera</taxon>
        <taxon>Endopterygota</taxon>
        <taxon>Diptera</taxon>
        <taxon>Nematocera</taxon>
        <taxon>Chironomoidea</taxon>
        <taxon>Ceratopogonidae</taxon>
        <taxon>Ceratopogoninae</taxon>
        <taxon>Culicoides</taxon>
        <taxon>Monoculicoides</taxon>
    </lineage>
</organism>
<feature type="region of interest" description="Disordered" evidence="2">
    <location>
        <begin position="90"/>
        <end position="116"/>
    </location>
</feature>
<name>A0A336KP07_CULSO</name>
<keyword evidence="1" id="KW-0175">Coiled coil</keyword>
<gene>
    <name evidence="3" type="primary">CSON012382</name>
</gene>
<dbReference type="VEuPathDB" id="VectorBase:CSON012382"/>
<evidence type="ECO:0000313" key="4">
    <source>
        <dbReference type="EMBL" id="SSX25476.1"/>
    </source>
</evidence>
<feature type="region of interest" description="Disordered" evidence="2">
    <location>
        <begin position="23"/>
        <end position="59"/>
    </location>
</feature>
<feature type="coiled-coil region" evidence="1">
    <location>
        <begin position="535"/>
        <end position="649"/>
    </location>
</feature>
<feature type="compositionally biased region" description="Basic and acidic residues" evidence="2">
    <location>
        <begin position="31"/>
        <end position="59"/>
    </location>
</feature>
<protein>
    <submittedName>
        <fullName evidence="3">CSON012382 protein</fullName>
    </submittedName>
</protein>
<reference evidence="3" key="1">
    <citation type="submission" date="2018-04" db="EMBL/GenBank/DDBJ databases">
        <authorList>
            <person name="Go L.Y."/>
            <person name="Mitchell J.A."/>
        </authorList>
    </citation>
    <scope>NUCLEOTIDE SEQUENCE</scope>
    <source>
        <tissue evidence="3">Whole organism</tissue>
    </source>
</reference>
<feature type="compositionally biased region" description="Low complexity" evidence="2">
    <location>
        <begin position="93"/>
        <end position="111"/>
    </location>
</feature>
<dbReference type="EMBL" id="UFQS01000581">
    <property type="protein sequence ID" value="SSX05115.1"/>
    <property type="molecule type" value="Genomic_DNA"/>
</dbReference>
<feature type="coiled-coil region" evidence="1">
    <location>
        <begin position="704"/>
        <end position="731"/>
    </location>
</feature>
<reference evidence="4" key="2">
    <citation type="submission" date="2018-07" db="EMBL/GenBank/DDBJ databases">
        <authorList>
            <person name="Quirk P.G."/>
            <person name="Krulwich T.A."/>
        </authorList>
    </citation>
    <scope>NUCLEOTIDE SEQUENCE</scope>
</reference>
<dbReference type="OMA" id="RYLEMYE"/>
<proteinExistence type="predicted"/>
<evidence type="ECO:0000256" key="1">
    <source>
        <dbReference type="SAM" id="Coils"/>
    </source>
</evidence>